<reference evidence="1 2" key="2">
    <citation type="submission" date="2009-02" db="EMBL/GenBank/DDBJ databases">
        <title>Draft genome sequence of Blautia hydrogenotrophica DSM 10507 (Ruminococcus hydrogenotrophicus DSM 10507).</title>
        <authorList>
            <person name="Sudarsanam P."/>
            <person name="Ley R."/>
            <person name="Guruge J."/>
            <person name="Turnbaugh P.J."/>
            <person name="Mahowald M."/>
            <person name="Liep D."/>
            <person name="Gordon J."/>
        </authorList>
    </citation>
    <scope>NUCLEOTIDE SEQUENCE [LARGE SCALE GENOMIC DNA]</scope>
    <source>
        <strain evidence="2">DSM 10507 / JCM 14656 / S5a33</strain>
    </source>
</reference>
<protein>
    <submittedName>
        <fullName evidence="1">Uncharacterized protein</fullName>
    </submittedName>
</protein>
<organism evidence="1 2">
    <name type="scientific">Blautia hydrogenotrophica (strain DSM 10507 / JCM 14656 / S5a33)</name>
    <name type="common">Ruminococcus hydrogenotrophicus</name>
    <dbReference type="NCBI Taxonomy" id="476272"/>
    <lineage>
        <taxon>Bacteria</taxon>
        <taxon>Bacillati</taxon>
        <taxon>Bacillota</taxon>
        <taxon>Clostridia</taxon>
        <taxon>Lachnospirales</taxon>
        <taxon>Lachnospiraceae</taxon>
        <taxon>Blautia</taxon>
    </lineage>
</organism>
<dbReference type="AlphaFoldDB" id="C0CIR3"/>
<proteinExistence type="predicted"/>
<dbReference type="EMBL" id="ACBZ01000027">
    <property type="protein sequence ID" value="EEG50316.1"/>
    <property type="molecule type" value="Genomic_DNA"/>
</dbReference>
<keyword evidence="2" id="KW-1185">Reference proteome</keyword>
<evidence type="ECO:0000313" key="2">
    <source>
        <dbReference type="Proteomes" id="UP000003100"/>
    </source>
</evidence>
<dbReference type="HOGENOM" id="CLU_3077291_0_0_9"/>
<reference evidence="1 2" key="1">
    <citation type="submission" date="2009-01" db="EMBL/GenBank/DDBJ databases">
        <authorList>
            <person name="Fulton L."/>
            <person name="Clifton S."/>
            <person name="Fulton B."/>
            <person name="Xu J."/>
            <person name="Minx P."/>
            <person name="Pepin K.H."/>
            <person name="Johnson M."/>
            <person name="Bhonagiri V."/>
            <person name="Nash W.E."/>
            <person name="Mardis E.R."/>
            <person name="Wilson R.K."/>
        </authorList>
    </citation>
    <scope>NUCLEOTIDE SEQUENCE [LARGE SCALE GENOMIC DNA]</scope>
    <source>
        <strain evidence="2">DSM 10507 / JCM 14656 / S5a33</strain>
    </source>
</reference>
<evidence type="ECO:0000313" key="1">
    <source>
        <dbReference type="EMBL" id="EEG50316.1"/>
    </source>
</evidence>
<comment type="caution">
    <text evidence="1">The sequence shown here is derived from an EMBL/GenBank/DDBJ whole genome shotgun (WGS) entry which is preliminary data.</text>
</comment>
<name>C0CIR3_BLAHS</name>
<dbReference type="Proteomes" id="UP000003100">
    <property type="component" value="Unassembled WGS sequence"/>
</dbReference>
<accession>C0CIR3</accession>
<sequence length="52" mass="6030">MFSLDTPKKAFPRCHFFEKGFSNCCINDKIKEISNSFAPESIRTKCSRRNAK</sequence>
<gene>
    <name evidence="1" type="ORF">RUMHYD_00730</name>
</gene>
<dbReference type="PATRIC" id="fig|476272.21.peg.3732"/>